<feature type="domain" description="Carboxymuconolactone decarboxylase-like" evidence="1">
    <location>
        <begin position="41"/>
        <end position="110"/>
    </location>
</feature>
<keyword evidence="3" id="KW-1185">Reference proteome</keyword>
<dbReference type="SUPFAM" id="SSF69118">
    <property type="entry name" value="AhpD-like"/>
    <property type="match status" value="1"/>
</dbReference>
<gene>
    <name evidence="2" type="ORF">B0A50_02169</name>
</gene>
<evidence type="ECO:0000313" key="2">
    <source>
        <dbReference type="EMBL" id="TKA31324.1"/>
    </source>
</evidence>
<protein>
    <recommendedName>
        <fullName evidence="1">Carboxymuconolactone decarboxylase-like domain-containing protein</fullName>
    </recommendedName>
</protein>
<dbReference type="PANTHER" id="PTHR33930:SF2">
    <property type="entry name" value="BLR3452 PROTEIN"/>
    <property type="match status" value="1"/>
</dbReference>
<dbReference type="InterPro" id="IPR029032">
    <property type="entry name" value="AhpD-like"/>
</dbReference>
<name>A0A4U0U8B0_9PEZI</name>
<organism evidence="2 3">
    <name type="scientific">Salinomyces thailandicus</name>
    <dbReference type="NCBI Taxonomy" id="706561"/>
    <lineage>
        <taxon>Eukaryota</taxon>
        <taxon>Fungi</taxon>
        <taxon>Dikarya</taxon>
        <taxon>Ascomycota</taxon>
        <taxon>Pezizomycotina</taxon>
        <taxon>Dothideomycetes</taxon>
        <taxon>Dothideomycetidae</taxon>
        <taxon>Mycosphaerellales</taxon>
        <taxon>Teratosphaeriaceae</taxon>
        <taxon>Salinomyces</taxon>
    </lineage>
</organism>
<dbReference type="Pfam" id="PF02627">
    <property type="entry name" value="CMD"/>
    <property type="match status" value="2"/>
</dbReference>
<reference evidence="2 3" key="1">
    <citation type="submission" date="2017-03" db="EMBL/GenBank/DDBJ databases">
        <title>Genomes of endolithic fungi from Antarctica.</title>
        <authorList>
            <person name="Coleine C."/>
            <person name="Masonjones S."/>
            <person name="Stajich J.E."/>
        </authorList>
    </citation>
    <scope>NUCLEOTIDE SEQUENCE [LARGE SCALE GENOMIC DNA]</scope>
    <source>
        <strain evidence="2 3">CCFEE 6315</strain>
    </source>
</reference>
<dbReference type="Gene3D" id="1.20.1290.10">
    <property type="entry name" value="AhpD-like"/>
    <property type="match status" value="1"/>
</dbReference>
<dbReference type="OrthoDB" id="10250730at2759"/>
<evidence type="ECO:0000259" key="1">
    <source>
        <dbReference type="Pfam" id="PF02627"/>
    </source>
</evidence>
<dbReference type="GO" id="GO:0051920">
    <property type="term" value="F:peroxiredoxin activity"/>
    <property type="evidence" value="ECO:0007669"/>
    <property type="project" value="InterPro"/>
</dbReference>
<proteinExistence type="predicted"/>
<accession>A0A4U0U8B0</accession>
<evidence type="ECO:0000313" key="3">
    <source>
        <dbReference type="Proteomes" id="UP000308549"/>
    </source>
</evidence>
<feature type="domain" description="Carboxymuconolactone decarboxylase-like" evidence="1">
    <location>
        <begin position="176"/>
        <end position="248"/>
    </location>
</feature>
<sequence length="268" mass="29165">MPDYDNDNIGLNAHQRKLKANLLATGEPWTQTWQHILLLTPAYLAAYTRLRAVPVEKQHLPRKVQELLLLAMDASCTHLYVAGIRVHTAGALREGATQAEVLEVLELTSVLGVHALSVGVPLLQEVLGESTKKEEPAALTSSDAELSEDHAVLKAEFVKQRGYWNATWDGILALAPEFFAAYTEYSSVPFQPGHSTLDAKTKELVYVAIDCATTHLYGPGLKIHIRNAIEYGASAEEVLEVLQLAGLMGVQSVMSGVDALVDETQGGR</sequence>
<dbReference type="PANTHER" id="PTHR33930">
    <property type="entry name" value="ALKYL HYDROPEROXIDE REDUCTASE AHPD"/>
    <property type="match status" value="1"/>
</dbReference>
<dbReference type="InterPro" id="IPR003779">
    <property type="entry name" value="CMD-like"/>
</dbReference>
<dbReference type="AlphaFoldDB" id="A0A4U0U8B0"/>
<dbReference type="Proteomes" id="UP000308549">
    <property type="component" value="Unassembled WGS sequence"/>
</dbReference>
<comment type="caution">
    <text evidence="2">The sequence shown here is derived from an EMBL/GenBank/DDBJ whole genome shotgun (WGS) entry which is preliminary data.</text>
</comment>
<dbReference type="EMBL" id="NAJL01000008">
    <property type="protein sequence ID" value="TKA31324.1"/>
    <property type="molecule type" value="Genomic_DNA"/>
</dbReference>